<evidence type="ECO:0000256" key="6">
    <source>
        <dbReference type="ARBA" id="ARBA00038076"/>
    </source>
</evidence>
<comment type="similarity">
    <text evidence="6">Belongs to the ABC-4 integral membrane protein family.</text>
</comment>
<evidence type="ECO:0000256" key="5">
    <source>
        <dbReference type="ARBA" id="ARBA00023136"/>
    </source>
</evidence>
<feature type="transmembrane region" description="Helical" evidence="7">
    <location>
        <begin position="470"/>
        <end position="491"/>
    </location>
</feature>
<feature type="transmembrane region" description="Helical" evidence="7">
    <location>
        <begin position="720"/>
        <end position="747"/>
    </location>
</feature>
<organism evidence="9 10">
    <name type="scientific">Streptomyces spirodelae</name>
    <dbReference type="NCBI Taxonomy" id="2812904"/>
    <lineage>
        <taxon>Bacteria</taxon>
        <taxon>Bacillati</taxon>
        <taxon>Actinomycetota</taxon>
        <taxon>Actinomycetes</taxon>
        <taxon>Kitasatosporales</taxon>
        <taxon>Streptomycetaceae</taxon>
        <taxon>Streptomyces</taxon>
    </lineage>
</organism>
<dbReference type="InterPro" id="IPR003838">
    <property type="entry name" value="ABC3_permease_C"/>
</dbReference>
<keyword evidence="5 7" id="KW-0472">Membrane</keyword>
<feature type="transmembrane region" description="Helical" evidence="7">
    <location>
        <begin position="767"/>
        <end position="794"/>
    </location>
</feature>
<reference evidence="9 10" key="1">
    <citation type="submission" date="2021-02" db="EMBL/GenBank/DDBJ databases">
        <title>Streptomyces spirodelae sp. nov., isolated from duckweed.</title>
        <authorList>
            <person name="Saimee Y."/>
            <person name="Duangmal K."/>
        </authorList>
    </citation>
    <scope>NUCLEOTIDE SEQUENCE [LARGE SCALE GENOMIC DNA]</scope>
    <source>
        <strain evidence="9 10">DW4-2</strain>
    </source>
</reference>
<keyword evidence="2" id="KW-1003">Cell membrane</keyword>
<dbReference type="Proteomes" id="UP001518976">
    <property type="component" value="Unassembled WGS sequence"/>
</dbReference>
<evidence type="ECO:0000313" key="9">
    <source>
        <dbReference type="EMBL" id="MBO8189762.1"/>
    </source>
</evidence>
<dbReference type="PANTHER" id="PTHR30572:SF4">
    <property type="entry name" value="ABC TRANSPORTER PERMEASE YTRF"/>
    <property type="match status" value="1"/>
</dbReference>
<feature type="domain" description="ABC3 transporter permease C-terminal" evidence="8">
    <location>
        <begin position="680"/>
        <end position="796"/>
    </location>
</feature>
<evidence type="ECO:0000256" key="7">
    <source>
        <dbReference type="SAM" id="Phobius"/>
    </source>
</evidence>
<evidence type="ECO:0000256" key="3">
    <source>
        <dbReference type="ARBA" id="ARBA00022692"/>
    </source>
</evidence>
<feature type="transmembrane region" description="Helical" evidence="7">
    <location>
        <begin position="415"/>
        <end position="437"/>
    </location>
</feature>
<dbReference type="EMBL" id="JAFFZN010000041">
    <property type="protein sequence ID" value="MBO8189762.1"/>
    <property type="molecule type" value="Genomic_DNA"/>
</dbReference>
<dbReference type="PANTHER" id="PTHR30572">
    <property type="entry name" value="MEMBRANE COMPONENT OF TRANSPORTER-RELATED"/>
    <property type="match status" value="1"/>
</dbReference>
<proteinExistence type="inferred from homology"/>
<feature type="transmembrane region" description="Helical" evidence="7">
    <location>
        <begin position="246"/>
        <end position="271"/>
    </location>
</feature>
<evidence type="ECO:0000256" key="2">
    <source>
        <dbReference type="ARBA" id="ARBA00022475"/>
    </source>
</evidence>
<comment type="caution">
    <text evidence="9">The sequence shown here is derived from an EMBL/GenBank/DDBJ whole genome shotgun (WGS) entry which is preliminary data.</text>
</comment>
<gene>
    <name evidence="9" type="ORF">JW592_30590</name>
</gene>
<feature type="transmembrane region" description="Helical" evidence="7">
    <location>
        <begin position="389"/>
        <end position="409"/>
    </location>
</feature>
<evidence type="ECO:0000313" key="10">
    <source>
        <dbReference type="Proteomes" id="UP001518976"/>
    </source>
</evidence>
<evidence type="ECO:0000259" key="8">
    <source>
        <dbReference type="Pfam" id="PF02687"/>
    </source>
</evidence>
<feature type="domain" description="ABC3 transporter permease C-terminal" evidence="8">
    <location>
        <begin position="250"/>
        <end position="368"/>
    </location>
</feature>
<protein>
    <submittedName>
        <fullName evidence="9">ABC transporter permease</fullName>
    </submittedName>
</protein>
<feature type="transmembrane region" description="Helical" evidence="7">
    <location>
        <begin position="12"/>
        <end position="36"/>
    </location>
</feature>
<name>A0ABS3X309_9ACTN</name>
<feature type="transmembrane region" description="Helical" evidence="7">
    <location>
        <begin position="298"/>
        <end position="320"/>
    </location>
</feature>
<accession>A0ABS3X309</accession>
<keyword evidence="10" id="KW-1185">Reference proteome</keyword>
<feature type="transmembrane region" description="Helical" evidence="7">
    <location>
        <begin position="672"/>
        <end position="699"/>
    </location>
</feature>
<evidence type="ECO:0000256" key="4">
    <source>
        <dbReference type="ARBA" id="ARBA00022989"/>
    </source>
</evidence>
<feature type="transmembrane region" description="Helical" evidence="7">
    <location>
        <begin position="340"/>
        <end position="362"/>
    </location>
</feature>
<comment type="subcellular location">
    <subcellularLocation>
        <location evidence="1">Cell membrane</location>
        <topology evidence="1">Multi-pass membrane protein</topology>
    </subcellularLocation>
</comment>
<keyword evidence="4 7" id="KW-1133">Transmembrane helix</keyword>
<sequence>MISLASVRSRWPAFLGSFVAVALGVAVVTMSALMLMSGGTGVPERLAGAPVVVRAPTGEQVGGQFAEPPPWAPGRAAELREQLARLPGVRAAVADRSFYAQLSGTEQKKGERQGHGWSSVALGSYGLHEGQAPTRHDELALDRAYGHRPGDRVTVLTADGPHRFTVSGTLDGPGFYTTDERAAELVGGIRVIGLSLERGSSVGQVASAAERAVTGTGGGGEVLTGAARDSMALQQDEMTRWIGAQVLTAMAALSAFVTVFIVSSTFAFTVAQRRREFGLLRTIGATPKQVRRTVCAEAVTVGAFGATLGAVLGLALAPSVAGVLVDAGLQPEGFVVRPRWWVPCAALALGTAVALAGAWTAARRAARVAPLEAMREAAVDERPMTRRRWAAGLVVTAVGLGCAVGTAFADSDTMVLLGLGTATGLTAGLTLLIPALVRPVVGALTRPLVRRPGATPLLVRENMRTAVRRTSATVAPVLATVAFAVLITSTVQTTQTADTDRQAATVQARSALAPADTPGLSSAATERAGLTRNAMLSTTVYEGRGKSALRAVGVGAGFARLYSHPAPRAGSVMVTQSVAAAHGWRPGRSATVIFEDGRKERLRVTAVLGDEEVPYQLVLPRAVVRAHDPSALADVAYRTDGEELPQLGSVLGAREVSVASYVSSADDEEDRLVWIFTLMLVAMTAGYTAIAVASTLLTATADRARDLRILRLSGATCRQAVRVVAGETVCAVALGAAMGMVVVMPALLGMVHGLRESLGVPVEAAVAWPWVAGAVGGCLVLGLVASVVPVYTLLRGPAGRPEARVA</sequence>
<dbReference type="Pfam" id="PF02687">
    <property type="entry name" value="FtsX"/>
    <property type="match status" value="2"/>
</dbReference>
<evidence type="ECO:0000256" key="1">
    <source>
        <dbReference type="ARBA" id="ARBA00004651"/>
    </source>
</evidence>
<keyword evidence="3 7" id="KW-0812">Transmembrane</keyword>
<dbReference type="InterPro" id="IPR050250">
    <property type="entry name" value="Macrolide_Exporter_MacB"/>
</dbReference>